<protein>
    <submittedName>
        <fullName evidence="1">Uncharacterized protein</fullName>
    </submittedName>
</protein>
<comment type="caution">
    <text evidence="1">The sequence shown here is derived from an EMBL/GenBank/DDBJ whole genome shotgun (WGS) entry which is preliminary data.</text>
</comment>
<reference evidence="1 2" key="1">
    <citation type="submission" date="2019-12" db="EMBL/GenBank/DDBJ databases">
        <title>Comparative genomics gives insights into the taxonomy of the Azoarcus-Aromatoleum group and reveals separate origins of nif in the plant-associated Azoarcus and non-plant-associated Aromatoleum sub-groups.</title>
        <authorList>
            <person name="Lafos M."/>
            <person name="Maluk M."/>
            <person name="Batista M."/>
            <person name="Junghare M."/>
            <person name="Carmona M."/>
            <person name="Faoro H."/>
            <person name="Cruz L.M."/>
            <person name="Battistoni F."/>
            <person name="De Souza E."/>
            <person name="Pedrosa F."/>
            <person name="Chen W.-M."/>
            <person name="Poole P.S."/>
            <person name="Dixon R.A."/>
            <person name="James E.K."/>
        </authorList>
    </citation>
    <scope>NUCLEOTIDE SEQUENCE [LARGE SCALE GENOMIC DNA]</scope>
    <source>
        <strain evidence="1 2">Td21</strain>
    </source>
</reference>
<gene>
    <name evidence="1" type="ORF">GPA22_04610</name>
</gene>
<dbReference type="RefSeq" id="WP_169254923.1">
    <property type="nucleotide sequence ID" value="NZ_WTVN01000004.1"/>
</dbReference>
<organism evidence="1 2">
    <name type="scientific">Aromatoleum toluvorans</name>
    <dbReference type="NCBI Taxonomy" id="92002"/>
    <lineage>
        <taxon>Bacteria</taxon>
        <taxon>Pseudomonadati</taxon>
        <taxon>Pseudomonadota</taxon>
        <taxon>Betaproteobacteria</taxon>
        <taxon>Rhodocyclales</taxon>
        <taxon>Rhodocyclaceae</taxon>
        <taxon>Aromatoleum</taxon>
    </lineage>
</organism>
<accession>A0ABX1PY16</accession>
<keyword evidence="2" id="KW-1185">Reference proteome</keyword>
<name>A0ABX1PY16_9RHOO</name>
<sequence>MLEAPVRLGLEARDLRFPKANLPVILLRIVPSGCDGRGVPCPAFLGTGAIVDDIASRIGVNEFQTKSLKVRKSAGVEK</sequence>
<dbReference type="EMBL" id="WTVN01000004">
    <property type="protein sequence ID" value="NMG43011.1"/>
    <property type="molecule type" value="Genomic_DNA"/>
</dbReference>
<evidence type="ECO:0000313" key="2">
    <source>
        <dbReference type="Proteomes" id="UP000623795"/>
    </source>
</evidence>
<dbReference type="Proteomes" id="UP000623795">
    <property type="component" value="Unassembled WGS sequence"/>
</dbReference>
<evidence type="ECO:0000313" key="1">
    <source>
        <dbReference type="EMBL" id="NMG43011.1"/>
    </source>
</evidence>
<proteinExistence type="predicted"/>